<reference evidence="2 3" key="1">
    <citation type="submission" date="2017-11" db="EMBL/GenBank/DDBJ databases">
        <title>Genome sequence of Lysinibacillus sphaericus, a lignin-degrading bacteria isolated from municipal solid waste soil.</title>
        <authorList>
            <person name="Persinoti G.F."/>
            <person name="Paixao D.A."/>
            <person name="Bugg T.D."/>
            <person name="Squina F.M."/>
        </authorList>
    </citation>
    <scope>NUCLEOTIDE SEQUENCE [LARGE SCALE GENOMIC DNA]</scope>
    <source>
        <strain evidence="2 3">A1</strain>
    </source>
</reference>
<protein>
    <recommendedName>
        <fullName evidence="4">Lactococcin 972 family bacteriocin</fullName>
    </recommendedName>
</protein>
<accession>A0A2S5CUI0</accession>
<proteinExistence type="predicted"/>
<feature type="signal peptide" evidence="1">
    <location>
        <begin position="1"/>
        <end position="33"/>
    </location>
</feature>
<evidence type="ECO:0008006" key="4">
    <source>
        <dbReference type="Google" id="ProtNLM"/>
    </source>
</evidence>
<feature type="chain" id="PRO_5015440978" description="Lactococcin 972 family bacteriocin" evidence="1">
    <location>
        <begin position="34"/>
        <end position="146"/>
    </location>
</feature>
<organism evidence="2 3">
    <name type="scientific">Lysinibacillus sphaericus</name>
    <name type="common">Bacillus sphaericus</name>
    <dbReference type="NCBI Taxonomy" id="1421"/>
    <lineage>
        <taxon>Bacteria</taxon>
        <taxon>Bacillati</taxon>
        <taxon>Bacillota</taxon>
        <taxon>Bacilli</taxon>
        <taxon>Bacillales</taxon>
        <taxon>Bacillaceae</taxon>
        <taxon>Lysinibacillus</taxon>
    </lineage>
</organism>
<comment type="caution">
    <text evidence="2">The sequence shown here is derived from an EMBL/GenBank/DDBJ whole genome shotgun (WGS) entry which is preliminary data.</text>
</comment>
<keyword evidence="1" id="KW-0732">Signal</keyword>
<evidence type="ECO:0000313" key="3">
    <source>
        <dbReference type="Proteomes" id="UP000237319"/>
    </source>
</evidence>
<name>A0A2S5CUI0_LYSSH</name>
<sequence>MIQGVLNLKTTKWMLVGALTLSLSGTMLSSANAVTLDDPTIYGGWSEDTGYFTLRQDSGFSSLATSNPVHRATKDYTRRGSAVYERVIANTTWSGVYHYSRARYESAITGSVAADSGRVWGLGTTQAISGWHPGDLDWVAKTYYGK</sequence>
<dbReference type="AlphaFoldDB" id="A0A2S5CUI0"/>
<keyword evidence="3" id="KW-1185">Reference proteome</keyword>
<evidence type="ECO:0000313" key="2">
    <source>
        <dbReference type="EMBL" id="POZ54483.1"/>
    </source>
</evidence>
<dbReference type="Proteomes" id="UP000237319">
    <property type="component" value="Unassembled WGS sequence"/>
</dbReference>
<evidence type="ECO:0000256" key="1">
    <source>
        <dbReference type="SAM" id="SignalP"/>
    </source>
</evidence>
<dbReference type="EMBL" id="PGLV01000004">
    <property type="protein sequence ID" value="POZ54483.1"/>
    <property type="molecule type" value="Genomic_DNA"/>
</dbReference>
<gene>
    <name evidence="2" type="ORF">LYSIN_03818</name>
</gene>